<proteinExistence type="predicted"/>
<comment type="caution">
    <text evidence="2">The sequence shown here is derived from an EMBL/GenBank/DDBJ whole genome shotgun (WGS) entry which is preliminary data.</text>
</comment>
<organism evidence="2 3">
    <name type="scientific">Candidatus Thermofonsia Clade 1 bacterium</name>
    <dbReference type="NCBI Taxonomy" id="2364210"/>
    <lineage>
        <taxon>Bacteria</taxon>
        <taxon>Bacillati</taxon>
        <taxon>Chloroflexota</taxon>
        <taxon>Candidatus Thermofontia</taxon>
        <taxon>Candidatus Thermofonsia Clade 1</taxon>
    </lineage>
</organism>
<gene>
    <name evidence="2" type="ORF">CUN50_03745</name>
</gene>
<keyword evidence="1" id="KW-0812">Transmembrane</keyword>
<accession>A0A2M8PYE2</accession>
<dbReference type="SUPFAM" id="SSF81606">
    <property type="entry name" value="PP2C-like"/>
    <property type="match status" value="1"/>
</dbReference>
<reference evidence="2 3" key="1">
    <citation type="submission" date="2017-11" db="EMBL/GenBank/DDBJ databases">
        <title>Evolution of Phototrophy in the Chloroflexi Phylum Driven by Horizontal Gene Transfer.</title>
        <authorList>
            <person name="Ward L.M."/>
            <person name="Hemp J."/>
            <person name="Shih P.M."/>
            <person name="Mcglynn S.E."/>
            <person name="Fischer W."/>
        </authorList>
    </citation>
    <scope>NUCLEOTIDE SEQUENCE [LARGE SCALE GENOMIC DNA]</scope>
    <source>
        <strain evidence="2">CP1_1M</strain>
    </source>
</reference>
<protein>
    <recommendedName>
        <fullName evidence="4">PPM-type phosphatase domain-containing protein</fullName>
    </recommendedName>
</protein>
<evidence type="ECO:0000313" key="2">
    <source>
        <dbReference type="EMBL" id="PJF42559.1"/>
    </source>
</evidence>
<evidence type="ECO:0008006" key="4">
    <source>
        <dbReference type="Google" id="ProtNLM"/>
    </source>
</evidence>
<feature type="transmembrane region" description="Helical" evidence="1">
    <location>
        <begin position="397"/>
        <end position="420"/>
    </location>
</feature>
<dbReference type="AlphaFoldDB" id="A0A2M8PYE2"/>
<evidence type="ECO:0000313" key="3">
    <source>
        <dbReference type="Proteomes" id="UP000228947"/>
    </source>
</evidence>
<sequence>MPHVITLNQETDTPARRERIGKVMLTYLYDRSRDSQQAGARGQDFIAFCGDEKRLAFALCDGVSQSFYGDLAARFLGEKLVAWLAELPFPTDSESFRHALSAQLAAWQPEAAALVAAHPIRADLPPMLRQALLQKRENGSESMFLAVLIDHEAHQFAACWMGDLRLRLFDAHGEELHLPEAHWDTRQRWSSRLGAKHGAPQVLLRSLDGVARLTAHSDGFGSRADMLKRFTLDSLNALADELLSLPASDDLSLLDVALQGVPTLGAPLETPVPYLVPDEPALCWQPVAGATWYRVWLEGEGRAFTADLDAVEAPSFVLKVHGLYTCRVQALSNDHLPSALSAPLRLENAPVTEAVITRQAEPTRLKPITVKKVDAEPVSAPAKAVPPAAVPAPAEPFAWRLLTAVAAAMALGLSVVWYLVYMR</sequence>
<evidence type="ECO:0000256" key="1">
    <source>
        <dbReference type="SAM" id="Phobius"/>
    </source>
</evidence>
<dbReference type="Gene3D" id="3.60.40.10">
    <property type="entry name" value="PPM-type phosphatase domain"/>
    <property type="match status" value="1"/>
</dbReference>
<dbReference type="InterPro" id="IPR036457">
    <property type="entry name" value="PPM-type-like_dom_sf"/>
</dbReference>
<keyword evidence="1" id="KW-0472">Membrane</keyword>
<name>A0A2M8PYE2_9CHLR</name>
<dbReference type="Proteomes" id="UP000228947">
    <property type="component" value="Unassembled WGS sequence"/>
</dbReference>
<keyword evidence="1" id="KW-1133">Transmembrane helix</keyword>
<dbReference type="EMBL" id="PGTL01000014">
    <property type="protein sequence ID" value="PJF42559.1"/>
    <property type="molecule type" value="Genomic_DNA"/>
</dbReference>